<evidence type="ECO:0000256" key="1">
    <source>
        <dbReference type="SAM" id="MobiDB-lite"/>
    </source>
</evidence>
<dbReference type="Gene3D" id="3.30.420.10">
    <property type="entry name" value="Ribonuclease H-like superfamily/Ribonuclease H"/>
    <property type="match status" value="1"/>
</dbReference>
<dbReference type="Pfam" id="PF14392">
    <property type="entry name" value="zf-CCHC_4"/>
    <property type="match status" value="1"/>
</dbReference>
<accession>A0A2N9ELU5</accession>
<feature type="domain" description="DUF4283" evidence="4">
    <location>
        <begin position="35"/>
        <end position="104"/>
    </location>
</feature>
<dbReference type="CDD" id="cd01650">
    <property type="entry name" value="RT_nLTR_like"/>
    <property type="match status" value="1"/>
</dbReference>
<evidence type="ECO:0000259" key="2">
    <source>
        <dbReference type="Pfam" id="PF00078"/>
    </source>
</evidence>
<dbReference type="InterPro" id="IPR052343">
    <property type="entry name" value="Retrotransposon-Effector_Assoc"/>
</dbReference>
<dbReference type="SUPFAM" id="SSF56219">
    <property type="entry name" value="DNase I-like"/>
    <property type="match status" value="1"/>
</dbReference>
<dbReference type="InterPro" id="IPR025558">
    <property type="entry name" value="DUF4283"/>
</dbReference>
<dbReference type="CDD" id="cd06222">
    <property type="entry name" value="RNase_H_like"/>
    <property type="match status" value="1"/>
</dbReference>
<dbReference type="PANTHER" id="PTHR46890:SF48">
    <property type="entry name" value="RNA-DIRECTED DNA POLYMERASE"/>
    <property type="match status" value="1"/>
</dbReference>
<gene>
    <name evidence="6" type="ORF">FSB_LOCUS3502</name>
</gene>
<dbReference type="InterPro" id="IPR044730">
    <property type="entry name" value="RNase_H-like_dom_plant"/>
</dbReference>
<dbReference type="Gene3D" id="3.60.10.10">
    <property type="entry name" value="Endonuclease/exonuclease/phosphatase"/>
    <property type="match status" value="1"/>
</dbReference>
<dbReference type="EMBL" id="OIVN01000170">
    <property type="protein sequence ID" value="SPC75620.1"/>
    <property type="molecule type" value="Genomic_DNA"/>
</dbReference>
<feature type="domain" description="Zinc knuckle CX2CX4HX4C" evidence="5">
    <location>
        <begin position="170"/>
        <end position="216"/>
    </location>
</feature>
<sequence length="1326" mass="151466">MDSLADMWDQFSLSEKEGKQVDLRGTPIKSASMVCAKFLTRRSVNIESIANTFKPLWCASKAFMVQDMGKNRVIFSFEDAADMERVLMSEPWTFDKHLVVLRRLIDDAPNDELIFNEVSFWVQIHGLTIRAMTQEAASAIGKTLCNLESVADDKDDGGRENCMLVRVRVNINHPLCRGRKVALPTGGEALVRFKYERLPNFCYWCGLLTHAEQDCDEWLRHKDERRDNPRQYGPWLRASTIRGSRKVSITVQGYRSEPSSESTYPGPERQRATEAARARFIDPIDPSMEPKPVTESPQSNPTNSGINLPLNPRVDPITMVVPDFPELLPMETEILVIPTVSDPAVINVAQTQEVHPVTSSNVGESKNGCELDKGKGLQEEMSPTKTSVKLRSSLADPNDRTKLELSRLRNPGTVRALKKMVHQEAPNLVFLMEMKVNAKQMMKIRVSLGFQHGFLVPSEGRSGGIALIWSDSEKISIQNYSKYHIDAAVEDGSGIPHWRITGFYGHPETALRQQCWELLELLKSKSALPWRCNRRQSRRFQFEAMWTRHENCEEIIKQSWLMGIASEDPGELSAKLLCCAQRLDRWNKTEFGKVEQQIENHMRKLQQLTETEVGNNHENDTQLVRRELNEWMDREEVMWRQRSRVQWLHEGDRNTRYFHTKANLRRKQDEMCAIEDELGRRVEGNQDMGRVAVNYFEKIYTRSHPSHVSDVTRGIQQKVTNAMNVALCREFTSEEVGTVVKDMYPTKAPGPDGMSALFYQKYWHITGGSVTKTILNILNDNISPAALNKTYIALVPKVKNPQRMSEYRPISLCNVSYKILSKVLANRFKIVLPSIISENQSAFVPGRLITDNVLVAFELIHHLNNKRQGRENYMALKLDMSKAYDRVEWGFVEGIMEAMGFQEKWVRWIMMCVRTVSFSVLINGEPHGDFSPSRGLRQATHCPPIYSYCALKAYPYSCLLLELRDRFMQHEIRDMLGEMGTQGINKYLGLPSYIGRSKVQVFADIKERVGRKLMGWKEKMLSAGGREVLIKAVIQAIPTYTMSYFKLPQSLCDDLVKMARQFWWGQRHQEHKIAWVWWSTLCESKLRGGMGFRDIPAFNLAMLAKQGWRLLHHTDSLLYKVYKARYFPYCNVLRAKRGANPVVCLEEYMAVIGSGSMGSAMEGWQWQEYSHMGGPVAPNTLHVQGIGLIMRDCEGEVLMARCVHLVGLYKPEETEALAVEIGCRCAQEEGIDKFILESDAQVIVNYLNKSEELLSSVGVIIAGIKDFLRGFIDGRVQYVPRMGNQATHMLAQHARGHHDTCSWRNETPIFLQAILNNDNRLLQSTA</sequence>
<name>A0A2N9ELU5_FAGSY</name>
<feature type="compositionally biased region" description="Polar residues" evidence="1">
    <location>
        <begin position="252"/>
        <end position="263"/>
    </location>
</feature>
<feature type="compositionally biased region" description="Polar residues" evidence="1">
    <location>
        <begin position="295"/>
        <end position="306"/>
    </location>
</feature>
<reference evidence="6" key="1">
    <citation type="submission" date="2018-02" db="EMBL/GenBank/DDBJ databases">
        <authorList>
            <person name="Cohen D.B."/>
            <person name="Kent A.D."/>
        </authorList>
    </citation>
    <scope>NUCLEOTIDE SEQUENCE</scope>
</reference>
<dbReference type="Pfam" id="PF13456">
    <property type="entry name" value="RVT_3"/>
    <property type="match status" value="1"/>
</dbReference>
<organism evidence="6">
    <name type="scientific">Fagus sylvatica</name>
    <name type="common">Beechnut</name>
    <dbReference type="NCBI Taxonomy" id="28930"/>
    <lineage>
        <taxon>Eukaryota</taxon>
        <taxon>Viridiplantae</taxon>
        <taxon>Streptophyta</taxon>
        <taxon>Embryophyta</taxon>
        <taxon>Tracheophyta</taxon>
        <taxon>Spermatophyta</taxon>
        <taxon>Magnoliopsida</taxon>
        <taxon>eudicotyledons</taxon>
        <taxon>Gunneridae</taxon>
        <taxon>Pentapetalae</taxon>
        <taxon>rosids</taxon>
        <taxon>fabids</taxon>
        <taxon>Fagales</taxon>
        <taxon>Fagaceae</taxon>
        <taxon>Fagus</taxon>
    </lineage>
</organism>
<dbReference type="InterPro" id="IPR002156">
    <property type="entry name" value="RNaseH_domain"/>
</dbReference>
<dbReference type="InterPro" id="IPR025836">
    <property type="entry name" value="Zn_knuckle_CX2CX4HX4C"/>
</dbReference>
<dbReference type="SUPFAM" id="SSF56672">
    <property type="entry name" value="DNA/RNA polymerases"/>
    <property type="match status" value="1"/>
</dbReference>
<dbReference type="InterPro" id="IPR000477">
    <property type="entry name" value="RT_dom"/>
</dbReference>
<dbReference type="InterPro" id="IPR036691">
    <property type="entry name" value="Endo/exonu/phosph_ase_sf"/>
</dbReference>
<protein>
    <recommendedName>
        <fullName evidence="7">Reverse transcriptase domain-containing protein</fullName>
    </recommendedName>
</protein>
<evidence type="ECO:0000259" key="5">
    <source>
        <dbReference type="Pfam" id="PF14392"/>
    </source>
</evidence>
<dbReference type="Pfam" id="PF00078">
    <property type="entry name" value="RVT_1"/>
    <property type="match status" value="1"/>
</dbReference>
<feature type="region of interest" description="Disordered" evidence="1">
    <location>
        <begin position="252"/>
        <end position="310"/>
    </location>
</feature>
<evidence type="ECO:0000259" key="4">
    <source>
        <dbReference type="Pfam" id="PF14111"/>
    </source>
</evidence>
<feature type="compositionally biased region" description="Basic and acidic residues" evidence="1">
    <location>
        <begin position="268"/>
        <end position="282"/>
    </location>
</feature>
<dbReference type="GO" id="GO:0003676">
    <property type="term" value="F:nucleic acid binding"/>
    <property type="evidence" value="ECO:0007669"/>
    <property type="project" value="InterPro"/>
</dbReference>
<dbReference type="PANTHER" id="PTHR46890">
    <property type="entry name" value="NON-LTR RETROLELEMENT REVERSE TRANSCRIPTASE-LIKE PROTEIN-RELATED"/>
    <property type="match status" value="1"/>
</dbReference>
<evidence type="ECO:0008006" key="7">
    <source>
        <dbReference type="Google" id="ProtNLM"/>
    </source>
</evidence>
<proteinExistence type="predicted"/>
<dbReference type="InterPro" id="IPR043502">
    <property type="entry name" value="DNA/RNA_pol_sf"/>
</dbReference>
<evidence type="ECO:0000259" key="3">
    <source>
        <dbReference type="Pfam" id="PF13456"/>
    </source>
</evidence>
<dbReference type="GO" id="GO:0004523">
    <property type="term" value="F:RNA-DNA hybrid ribonuclease activity"/>
    <property type="evidence" value="ECO:0007669"/>
    <property type="project" value="InterPro"/>
</dbReference>
<dbReference type="InterPro" id="IPR036397">
    <property type="entry name" value="RNaseH_sf"/>
</dbReference>
<evidence type="ECO:0000313" key="6">
    <source>
        <dbReference type="EMBL" id="SPC75620.1"/>
    </source>
</evidence>
<feature type="domain" description="Reverse transcriptase" evidence="2">
    <location>
        <begin position="799"/>
        <end position="940"/>
    </location>
</feature>
<feature type="domain" description="RNase H type-1" evidence="3">
    <location>
        <begin position="1185"/>
        <end position="1294"/>
    </location>
</feature>
<dbReference type="Pfam" id="PF14111">
    <property type="entry name" value="DUF4283"/>
    <property type="match status" value="1"/>
</dbReference>